<dbReference type="RefSeq" id="WP_246518210.1">
    <property type="nucleotide sequence ID" value="NZ_BAABIX010000001.1"/>
</dbReference>
<name>A0A840P727_9ACTN</name>
<evidence type="ECO:0000313" key="9">
    <source>
        <dbReference type="EMBL" id="MBB5133661.1"/>
    </source>
</evidence>
<keyword evidence="10" id="KW-1185">Reference proteome</keyword>
<gene>
    <name evidence="9" type="ORF">HNP84_003387</name>
</gene>
<protein>
    <submittedName>
        <fullName evidence="9">Raffinose/stachyose/melibiose transport system permease protein</fullName>
    </submittedName>
</protein>
<comment type="similarity">
    <text evidence="7">Belongs to the binding-protein-dependent transport system permease family.</text>
</comment>
<dbReference type="PANTHER" id="PTHR30193:SF37">
    <property type="entry name" value="INNER MEMBRANE ABC TRANSPORTER PERMEASE PROTEIN YCJO"/>
    <property type="match status" value="1"/>
</dbReference>
<evidence type="ECO:0000256" key="3">
    <source>
        <dbReference type="ARBA" id="ARBA00022475"/>
    </source>
</evidence>
<keyword evidence="4 7" id="KW-0812">Transmembrane</keyword>
<dbReference type="SUPFAM" id="SSF161098">
    <property type="entry name" value="MetI-like"/>
    <property type="match status" value="1"/>
</dbReference>
<evidence type="ECO:0000256" key="7">
    <source>
        <dbReference type="RuleBase" id="RU363032"/>
    </source>
</evidence>
<reference evidence="9 10" key="1">
    <citation type="submission" date="2020-08" db="EMBL/GenBank/DDBJ databases">
        <title>Genomic Encyclopedia of Type Strains, Phase IV (KMG-IV): sequencing the most valuable type-strain genomes for metagenomic binning, comparative biology and taxonomic classification.</title>
        <authorList>
            <person name="Goeker M."/>
        </authorList>
    </citation>
    <scope>NUCLEOTIDE SEQUENCE [LARGE SCALE GENOMIC DNA]</scope>
    <source>
        <strain evidence="9 10">DSM 45615</strain>
    </source>
</reference>
<dbReference type="GO" id="GO:0055085">
    <property type="term" value="P:transmembrane transport"/>
    <property type="evidence" value="ECO:0007669"/>
    <property type="project" value="InterPro"/>
</dbReference>
<feature type="transmembrane region" description="Helical" evidence="7">
    <location>
        <begin position="104"/>
        <end position="125"/>
    </location>
</feature>
<feature type="transmembrane region" description="Helical" evidence="7">
    <location>
        <begin position="262"/>
        <end position="282"/>
    </location>
</feature>
<evidence type="ECO:0000313" key="10">
    <source>
        <dbReference type="Proteomes" id="UP000578449"/>
    </source>
</evidence>
<dbReference type="Pfam" id="PF00528">
    <property type="entry name" value="BPD_transp_1"/>
    <property type="match status" value="1"/>
</dbReference>
<dbReference type="InterPro" id="IPR035906">
    <property type="entry name" value="MetI-like_sf"/>
</dbReference>
<dbReference type="EMBL" id="JACHGN010000006">
    <property type="protein sequence ID" value="MBB5133661.1"/>
    <property type="molecule type" value="Genomic_DNA"/>
</dbReference>
<dbReference type="PANTHER" id="PTHR30193">
    <property type="entry name" value="ABC TRANSPORTER PERMEASE PROTEIN"/>
    <property type="match status" value="1"/>
</dbReference>
<sequence length="299" mass="31848">MSPSTADGRRRMTGAVMAAPALVLFVLFGVVPLAGVLVLSLADWDGLGPLGWAGLVNWRDVLADGATWDALWLTVKVMALSWLIQTPIALALGLFQAPRGRGRAFFAVLWVLPLLLSAVAIGLTWQALLDPSFGIGSAPGLGRLARPLLGSPELALYVVIFVIAWQFVPFHALLYQAGIRQIPATLYEAAALDGAGRKDRFLRITLPQLRYTIVTSSTLMLVGSLTYFDLIFVLSGGTGGPGTATRVLPLAMYITGFQSHDMGAASVIATVLVVTGLVLSLITTRLSGFTRMDSRQEGL</sequence>
<accession>A0A840P727</accession>
<organism evidence="9 10">
    <name type="scientific">Thermocatellispora tengchongensis</name>
    <dbReference type="NCBI Taxonomy" id="1073253"/>
    <lineage>
        <taxon>Bacteria</taxon>
        <taxon>Bacillati</taxon>
        <taxon>Actinomycetota</taxon>
        <taxon>Actinomycetes</taxon>
        <taxon>Streptosporangiales</taxon>
        <taxon>Streptosporangiaceae</taxon>
        <taxon>Thermocatellispora</taxon>
    </lineage>
</organism>
<feature type="transmembrane region" description="Helical" evidence="7">
    <location>
        <begin position="70"/>
        <end position="92"/>
    </location>
</feature>
<evidence type="ECO:0000256" key="6">
    <source>
        <dbReference type="ARBA" id="ARBA00023136"/>
    </source>
</evidence>
<dbReference type="PROSITE" id="PS50928">
    <property type="entry name" value="ABC_TM1"/>
    <property type="match status" value="1"/>
</dbReference>
<dbReference type="Proteomes" id="UP000578449">
    <property type="component" value="Unassembled WGS sequence"/>
</dbReference>
<dbReference type="Gene3D" id="1.10.3720.10">
    <property type="entry name" value="MetI-like"/>
    <property type="match status" value="1"/>
</dbReference>
<dbReference type="CDD" id="cd06261">
    <property type="entry name" value="TM_PBP2"/>
    <property type="match status" value="1"/>
</dbReference>
<feature type="domain" description="ABC transmembrane type-1" evidence="8">
    <location>
        <begin position="71"/>
        <end position="283"/>
    </location>
</feature>
<evidence type="ECO:0000256" key="5">
    <source>
        <dbReference type="ARBA" id="ARBA00022989"/>
    </source>
</evidence>
<keyword evidence="5 7" id="KW-1133">Transmembrane helix</keyword>
<evidence type="ECO:0000256" key="1">
    <source>
        <dbReference type="ARBA" id="ARBA00004651"/>
    </source>
</evidence>
<feature type="transmembrane region" description="Helical" evidence="7">
    <location>
        <begin position="209"/>
        <end position="228"/>
    </location>
</feature>
<proteinExistence type="inferred from homology"/>
<dbReference type="InterPro" id="IPR051393">
    <property type="entry name" value="ABC_transporter_permease"/>
</dbReference>
<evidence type="ECO:0000259" key="8">
    <source>
        <dbReference type="PROSITE" id="PS50928"/>
    </source>
</evidence>
<keyword evidence="6 7" id="KW-0472">Membrane</keyword>
<dbReference type="InterPro" id="IPR000515">
    <property type="entry name" value="MetI-like"/>
</dbReference>
<comment type="subcellular location">
    <subcellularLocation>
        <location evidence="1 7">Cell membrane</location>
        <topology evidence="1 7">Multi-pass membrane protein</topology>
    </subcellularLocation>
</comment>
<keyword evidence="2 7" id="KW-0813">Transport</keyword>
<evidence type="ECO:0000256" key="2">
    <source>
        <dbReference type="ARBA" id="ARBA00022448"/>
    </source>
</evidence>
<comment type="caution">
    <text evidence="9">The sequence shown here is derived from an EMBL/GenBank/DDBJ whole genome shotgun (WGS) entry which is preliminary data.</text>
</comment>
<dbReference type="AlphaFoldDB" id="A0A840P727"/>
<dbReference type="GO" id="GO:0005886">
    <property type="term" value="C:plasma membrane"/>
    <property type="evidence" value="ECO:0007669"/>
    <property type="project" value="UniProtKB-SubCell"/>
</dbReference>
<feature type="transmembrane region" description="Helical" evidence="7">
    <location>
        <begin position="21"/>
        <end position="42"/>
    </location>
</feature>
<keyword evidence="3" id="KW-1003">Cell membrane</keyword>
<evidence type="ECO:0000256" key="4">
    <source>
        <dbReference type="ARBA" id="ARBA00022692"/>
    </source>
</evidence>
<feature type="transmembrane region" description="Helical" evidence="7">
    <location>
        <begin position="154"/>
        <end position="175"/>
    </location>
</feature>